<evidence type="ECO:0000313" key="3">
    <source>
        <dbReference type="Proteomes" id="UP001596028"/>
    </source>
</evidence>
<proteinExistence type="predicted"/>
<evidence type="ECO:0000313" key="2">
    <source>
        <dbReference type="EMBL" id="MFC4600176.1"/>
    </source>
</evidence>
<evidence type="ECO:0000259" key="1">
    <source>
        <dbReference type="Pfam" id="PF01261"/>
    </source>
</evidence>
<reference evidence="3" key="1">
    <citation type="journal article" date="2019" name="Int. J. Syst. Evol. Microbiol.">
        <title>The Global Catalogue of Microorganisms (GCM) 10K type strain sequencing project: providing services to taxonomists for standard genome sequencing and annotation.</title>
        <authorList>
            <consortium name="The Broad Institute Genomics Platform"/>
            <consortium name="The Broad Institute Genome Sequencing Center for Infectious Disease"/>
            <person name="Wu L."/>
            <person name="Ma J."/>
        </authorList>
    </citation>
    <scope>NUCLEOTIDE SEQUENCE [LARGE SCALE GENOMIC DNA]</scope>
    <source>
        <strain evidence="3">CCUG 49571</strain>
    </source>
</reference>
<dbReference type="Proteomes" id="UP001596028">
    <property type="component" value="Unassembled WGS sequence"/>
</dbReference>
<dbReference type="Gene3D" id="3.20.20.150">
    <property type="entry name" value="Divalent-metal-dependent TIM barrel enzymes"/>
    <property type="match status" value="1"/>
</dbReference>
<dbReference type="RefSeq" id="WP_378099043.1">
    <property type="nucleotide sequence ID" value="NZ_JBHSEP010000014.1"/>
</dbReference>
<dbReference type="SUPFAM" id="SSF51658">
    <property type="entry name" value="Xylose isomerase-like"/>
    <property type="match status" value="1"/>
</dbReference>
<accession>A0ABV9FE30</accession>
<dbReference type="InterPro" id="IPR050312">
    <property type="entry name" value="IolE/XylAMocC-like"/>
</dbReference>
<comment type="caution">
    <text evidence="2">The sequence shown here is derived from an EMBL/GenBank/DDBJ whole genome shotgun (WGS) entry which is preliminary data.</text>
</comment>
<name>A0ABV9FE30_9BACL</name>
<dbReference type="EMBL" id="JBHSEP010000014">
    <property type="protein sequence ID" value="MFC4600176.1"/>
    <property type="molecule type" value="Genomic_DNA"/>
</dbReference>
<dbReference type="Pfam" id="PF01261">
    <property type="entry name" value="AP_endonuc_2"/>
    <property type="match status" value="1"/>
</dbReference>
<dbReference type="InterPro" id="IPR013022">
    <property type="entry name" value="Xyl_isomerase-like_TIM-brl"/>
</dbReference>
<dbReference type="GO" id="GO:0016853">
    <property type="term" value="F:isomerase activity"/>
    <property type="evidence" value="ECO:0007669"/>
    <property type="project" value="UniProtKB-KW"/>
</dbReference>
<keyword evidence="3" id="KW-1185">Reference proteome</keyword>
<dbReference type="PANTHER" id="PTHR12110">
    <property type="entry name" value="HYDROXYPYRUVATE ISOMERASE"/>
    <property type="match status" value="1"/>
</dbReference>
<gene>
    <name evidence="2" type="ORF">ACFO3S_18155</name>
</gene>
<dbReference type="InterPro" id="IPR036237">
    <property type="entry name" value="Xyl_isomerase-like_sf"/>
</dbReference>
<organism evidence="2 3">
    <name type="scientific">Cohnella hongkongensis</name>
    <dbReference type="NCBI Taxonomy" id="178337"/>
    <lineage>
        <taxon>Bacteria</taxon>
        <taxon>Bacillati</taxon>
        <taxon>Bacillota</taxon>
        <taxon>Bacilli</taxon>
        <taxon>Bacillales</taxon>
        <taxon>Paenibacillaceae</taxon>
        <taxon>Cohnella</taxon>
    </lineage>
</organism>
<sequence length="292" mass="33107">MNISTSLNVFEIDHPVERQIRRCKEAGFLALDFNYWDYQETVAKMTWQEEEAWARNIRAAADVQGVRFTQMHGPVHGGSFTEMVMGLNVESFLEMASRSLRAAGILGVPWVVFHPSPLSLRGEESHLEVLEYNVGFYRRLLPVMEETGVGIALENIFDRTGGETGLFRRIYCAIPEQLAELLAKLDHPLFGACWDTGHGHRQGLRQAPSIRMLGQWLKTLHIQDNNGIHDQHLLPYLGTIDWKEVMSALREVGYSGDFTYEAHNSVRPLPDGMRDAALQYAYTTAKFVLQNG</sequence>
<feature type="domain" description="Xylose isomerase-like TIM barrel" evidence="1">
    <location>
        <begin position="20"/>
        <end position="276"/>
    </location>
</feature>
<keyword evidence="2" id="KW-0413">Isomerase</keyword>
<protein>
    <submittedName>
        <fullName evidence="2">Sugar phosphate isomerase/epimerase family protein</fullName>
    </submittedName>
</protein>